<dbReference type="SUPFAM" id="SSF46955">
    <property type="entry name" value="Putative DNA-binding domain"/>
    <property type="match status" value="1"/>
</dbReference>
<feature type="domain" description="Helix-turn-helix" evidence="2">
    <location>
        <begin position="4"/>
        <end position="48"/>
    </location>
</feature>
<evidence type="ECO:0000256" key="1">
    <source>
        <dbReference type="SAM" id="MobiDB-lite"/>
    </source>
</evidence>
<name>W4QXE9_HALA3</name>
<keyword evidence="4" id="KW-1185">Reference proteome</keyword>
<organism evidence="3 4">
    <name type="scientific">Halalkalibacter akibai (strain ATCC 43226 / DSM 21942 / CIP 109018 / JCM 9157 / 1139)</name>
    <name type="common">Bacillus akibai</name>
    <dbReference type="NCBI Taxonomy" id="1236973"/>
    <lineage>
        <taxon>Bacteria</taxon>
        <taxon>Bacillati</taxon>
        <taxon>Bacillota</taxon>
        <taxon>Bacilli</taxon>
        <taxon>Bacillales</taxon>
        <taxon>Bacillaceae</taxon>
        <taxon>Halalkalibacter</taxon>
    </lineage>
</organism>
<dbReference type="eggNOG" id="ENOG502ZDZZ">
    <property type="taxonomic scope" value="Bacteria"/>
</dbReference>
<dbReference type="InterPro" id="IPR009061">
    <property type="entry name" value="DNA-bd_dom_put_sf"/>
</dbReference>
<evidence type="ECO:0000313" key="4">
    <source>
        <dbReference type="Proteomes" id="UP000018896"/>
    </source>
</evidence>
<dbReference type="InterPro" id="IPR041657">
    <property type="entry name" value="HTH_17"/>
</dbReference>
<evidence type="ECO:0000259" key="2">
    <source>
        <dbReference type="Pfam" id="PF12728"/>
    </source>
</evidence>
<reference evidence="3 4" key="1">
    <citation type="journal article" date="2014" name="Genome Announc.">
        <title>Draft Genome Sequences of Three Alkaliphilic Bacillus Strains, Bacillus wakoensis JCM 9140T, Bacillus akibai JCM 9157T, and Bacillus hemicellulosilyticus JCM 9152T.</title>
        <authorList>
            <person name="Yuki M."/>
            <person name="Oshima K."/>
            <person name="Suda W."/>
            <person name="Oshida Y."/>
            <person name="Kitamura K."/>
            <person name="Iida T."/>
            <person name="Hattori M."/>
            <person name="Ohkuma M."/>
        </authorList>
    </citation>
    <scope>NUCLEOTIDE SEQUENCE [LARGE SCALE GENOMIC DNA]</scope>
    <source>
        <strain evidence="3 4">JCM 9157</strain>
    </source>
</reference>
<dbReference type="Proteomes" id="UP000018896">
    <property type="component" value="Unassembled WGS sequence"/>
</dbReference>
<protein>
    <recommendedName>
        <fullName evidence="2">Helix-turn-helix domain-containing protein</fullName>
    </recommendedName>
</protein>
<gene>
    <name evidence="3" type="ORF">JCM9157_3479</name>
</gene>
<dbReference type="STRING" id="1236973.JCM9157_3479"/>
<feature type="region of interest" description="Disordered" evidence="1">
    <location>
        <begin position="138"/>
        <end position="176"/>
    </location>
</feature>
<dbReference type="RefSeq" id="WP_035666223.1">
    <property type="nucleotide sequence ID" value="NZ_BAUV01000032.1"/>
</dbReference>
<sequence length="176" mass="20235">MKEYTVREVASLFGKHEETVKRWIRAGKFPNAYRNSHKEGWRIIESDLTDVSMPKIVVKAEDKPQISDESHEEAEEELVKLAYEAVTLTSPTEQMVNILAYVGIKRTLEILLIMQQSPNKVKNPEGFIRKAISKGWSPTSLPQRIDSKKASFERGRNRSENSNQEAPSFSWLEKPF</sequence>
<dbReference type="OrthoDB" id="2068210at2"/>
<dbReference type="EMBL" id="BAUV01000032">
    <property type="protein sequence ID" value="GAE36318.1"/>
    <property type="molecule type" value="Genomic_DNA"/>
</dbReference>
<accession>W4QXE9</accession>
<dbReference type="AlphaFoldDB" id="W4QXE9"/>
<proteinExistence type="predicted"/>
<feature type="compositionally biased region" description="Basic and acidic residues" evidence="1">
    <location>
        <begin position="145"/>
        <end position="159"/>
    </location>
</feature>
<evidence type="ECO:0000313" key="3">
    <source>
        <dbReference type="EMBL" id="GAE36318.1"/>
    </source>
</evidence>
<dbReference type="Pfam" id="PF12728">
    <property type="entry name" value="HTH_17"/>
    <property type="match status" value="1"/>
</dbReference>
<comment type="caution">
    <text evidence="3">The sequence shown here is derived from an EMBL/GenBank/DDBJ whole genome shotgun (WGS) entry which is preliminary data.</text>
</comment>